<dbReference type="AlphaFoldDB" id="A0A0M0JAZ6"/>
<organism evidence="1 2">
    <name type="scientific">Chrysochromulina tobinii</name>
    <dbReference type="NCBI Taxonomy" id="1460289"/>
    <lineage>
        <taxon>Eukaryota</taxon>
        <taxon>Haptista</taxon>
        <taxon>Haptophyta</taxon>
        <taxon>Prymnesiophyceae</taxon>
        <taxon>Prymnesiales</taxon>
        <taxon>Chrysochromulinaceae</taxon>
        <taxon>Chrysochromulina</taxon>
    </lineage>
</organism>
<dbReference type="EMBL" id="JWZX01003158">
    <property type="protein sequence ID" value="KOO23769.1"/>
    <property type="molecule type" value="Genomic_DNA"/>
</dbReference>
<name>A0A0M0JAZ6_9EUKA</name>
<keyword evidence="2" id="KW-1185">Reference proteome</keyword>
<comment type="caution">
    <text evidence="1">The sequence shown here is derived from an EMBL/GenBank/DDBJ whole genome shotgun (WGS) entry which is preliminary data.</text>
</comment>
<accession>A0A0M0JAZ6</accession>
<evidence type="ECO:0000313" key="1">
    <source>
        <dbReference type="EMBL" id="KOO23769.1"/>
    </source>
</evidence>
<proteinExistence type="predicted"/>
<evidence type="ECO:0000313" key="2">
    <source>
        <dbReference type="Proteomes" id="UP000037460"/>
    </source>
</evidence>
<sequence>MRASHVLVTDADGFVWKDVSVSAIIQSSNTLWYADHRGRSPTLDIERSPHVDTHARARSYCSMHPWVSKLLKIGAWEAHGPRMAIGRDWQAWEELITKEELLPAPDSDIADDPLLVLNASIFAELWNHLEGTWRAPFADAVLLSLLMPADLYKHCVRGDVLFLELMYRSFVFKFHSRASARTVGGHVYRYQFRNSTAVLETTYPVAASPVGSAYRGEWVPEY</sequence>
<dbReference type="Proteomes" id="UP000037460">
    <property type="component" value="Unassembled WGS sequence"/>
</dbReference>
<gene>
    <name evidence="1" type="ORF">Ctob_000856</name>
</gene>
<reference evidence="2" key="1">
    <citation type="journal article" date="2015" name="PLoS Genet.">
        <title>Genome Sequence and Transcriptome Analyses of Chrysochromulina tobin: Metabolic Tools for Enhanced Algal Fitness in the Prominent Order Prymnesiales (Haptophyceae).</title>
        <authorList>
            <person name="Hovde B.T."/>
            <person name="Deodato C.R."/>
            <person name="Hunsperger H.M."/>
            <person name="Ryken S.A."/>
            <person name="Yost W."/>
            <person name="Jha R.K."/>
            <person name="Patterson J."/>
            <person name="Monnat R.J. Jr."/>
            <person name="Barlow S.B."/>
            <person name="Starkenburg S.R."/>
            <person name="Cattolico R.A."/>
        </authorList>
    </citation>
    <scope>NUCLEOTIDE SEQUENCE</scope>
    <source>
        <strain evidence="2">CCMP291</strain>
    </source>
</reference>
<protein>
    <submittedName>
        <fullName evidence="1">Uncharacterized protein</fullName>
    </submittedName>
</protein>